<sequence length="64" mass="7015">MSNREESETVTLTRAELMSGILVGIGGEHDTVPTQEQLDRAVDMIFRYARRRDASSAASQEGSS</sequence>
<proteinExistence type="predicted"/>
<gene>
    <name evidence="1" type="ORF">C8D88_11698</name>
</gene>
<evidence type="ECO:0000313" key="2">
    <source>
        <dbReference type="Proteomes" id="UP000246005"/>
    </source>
</evidence>
<dbReference type="AlphaFoldDB" id="A0A316HNS1"/>
<dbReference type="EMBL" id="QGHB01000016">
    <property type="protein sequence ID" value="PWK81687.1"/>
    <property type="molecule type" value="Genomic_DNA"/>
</dbReference>
<dbReference type="RefSeq" id="WP_109641162.1">
    <property type="nucleotide sequence ID" value="NZ_QGHB01000016.1"/>
</dbReference>
<comment type="caution">
    <text evidence="1">The sequence shown here is derived from an EMBL/GenBank/DDBJ whole genome shotgun (WGS) entry which is preliminary data.</text>
</comment>
<protein>
    <submittedName>
        <fullName evidence="1">Uncharacterized protein</fullName>
    </submittedName>
</protein>
<dbReference type="Proteomes" id="UP000246005">
    <property type="component" value="Unassembled WGS sequence"/>
</dbReference>
<reference evidence="1 2" key="1">
    <citation type="submission" date="2018-05" db="EMBL/GenBank/DDBJ databases">
        <title>Genomic Encyclopedia of Type Strains, Phase IV (KMG-IV): sequencing the most valuable type-strain genomes for metagenomic binning, comparative biology and taxonomic classification.</title>
        <authorList>
            <person name="Goeker M."/>
        </authorList>
    </citation>
    <scope>NUCLEOTIDE SEQUENCE [LARGE SCALE GENOMIC DNA]</scope>
    <source>
        <strain evidence="1 2">DSM 45480</strain>
    </source>
</reference>
<name>A0A316HNS1_9PSEU</name>
<organism evidence="1 2">
    <name type="scientific">Lentzea atacamensis</name>
    <dbReference type="NCBI Taxonomy" id="531938"/>
    <lineage>
        <taxon>Bacteria</taxon>
        <taxon>Bacillati</taxon>
        <taxon>Actinomycetota</taxon>
        <taxon>Actinomycetes</taxon>
        <taxon>Pseudonocardiales</taxon>
        <taxon>Pseudonocardiaceae</taxon>
        <taxon>Lentzea</taxon>
    </lineage>
</organism>
<accession>A0A316HNS1</accession>
<evidence type="ECO:0000313" key="1">
    <source>
        <dbReference type="EMBL" id="PWK81687.1"/>
    </source>
</evidence>